<organism evidence="9 10">
    <name type="scientific">Argiope bruennichi</name>
    <name type="common">Wasp spider</name>
    <name type="synonym">Aranea bruennichi</name>
    <dbReference type="NCBI Taxonomy" id="94029"/>
    <lineage>
        <taxon>Eukaryota</taxon>
        <taxon>Metazoa</taxon>
        <taxon>Ecdysozoa</taxon>
        <taxon>Arthropoda</taxon>
        <taxon>Chelicerata</taxon>
        <taxon>Arachnida</taxon>
        <taxon>Araneae</taxon>
        <taxon>Araneomorphae</taxon>
        <taxon>Entelegynae</taxon>
        <taxon>Araneoidea</taxon>
        <taxon>Araneidae</taxon>
        <taxon>Argiope</taxon>
    </lineage>
</organism>
<dbReference type="PANTHER" id="PTHR47901">
    <property type="entry name" value="CASPASE RECRUITMENT DOMAIN-CONTAINING PROTEIN 18"/>
    <property type="match status" value="1"/>
</dbReference>
<dbReference type="PROSITE" id="PS50207">
    <property type="entry name" value="CASPASE_P10"/>
    <property type="match status" value="1"/>
</dbReference>
<feature type="domain" description="Caspase family p20" evidence="8">
    <location>
        <begin position="75"/>
        <end position="199"/>
    </location>
</feature>
<dbReference type="InterPro" id="IPR011600">
    <property type="entry name" value="Pept_C14_caspase"/>
</dbReference>
<reference evidence="9" key="1">
    <citation type="journal article" date="2020" name="bioRxiv">
        <title>Chromosome-level reference genome of the European wasp spider Argiope bruennichi: a resource for studies on range expansion and evolutionary adaptation.</title>
        <authorList>
            <person name="Sheffer M.M."/>
            <person name="Hoppe A."/>
            <person name="Krehenwinkel H."/>
            <person name="Uhl G."/>
            <person name="Kuss A.W."/>
            <person name="Jensen L."/>
            <person name="Jensen C."/>
            <person name="Gillespie R.G."/>
            <person name="Hoff K.J."/>
            <person name="Prost S."/>
        </authorList>
    </citation>
    <scope>NUCLEOTIDE SEQUENCE</scope>
</reference>
<dbReference type="PROSITE" id="PS50208">
    <property type="entry name" value="CASPASE_P20"/>
    <property type="match status" value="1"/>
</dbReference>
<dbReference type="CDD" id="cd00032">
    <property type="entry name" value="CASc"/>
    <property type="match status" value="1"/>
</dbReference>
<dbReference type="InterPro" id="IPR002138">
    <property type="entry name" value="Pept_C14_p10"/>
</dbReference>
<dbReference type="PROSITE" id="PS01122">
    <property type="entry name" value="CASPASE_CYS"/>
    <property type="match status" value="1"/>
</dbReference>
<dbReference type="SMART" id="SM00115">
    <property type="entry name" value="CASc"/>
    <property type="match status" value="1"/>
</dbReference>
<dbReference type="Pfam" id="PF00656">
    <property type="entry name" value="Peptidase_C14"/>
    <property type="match status" value="1"/>
</dbReference>
<dbReference type="PIRSF" id="PIRSF038001">
    <property type="entry name" value="Caspase_ICE"/>
    <property type="match status" value="1"/>
</dbReference>
<keyword evidence="2" id="KW-0645">Protease</keyword>
<dbReference type="SUPFAM" id="SSF52129">
    <property type="entry name" value="Caspase-like"/>
    <property type="match status" value="1"/>
</dbReference>
<proteinExistence type="inferred from homology"/>
<evidence type="ECO:0000259" key="8">
    <source>
        <dbReference type="PROSITE" id="PS50208"/>
    </source>
</evidence>
<accession>A0A8T0FIV6</accession>
<sequence length="320" mass="37084">MLDDIYNSPSKYDFFIELTTRGPDAFDKFRQVLVDAGYSEEAKFLETNSPNTDLTLNVIARKRLCYKMNSKPFIGHCFIINNVKFESHSYRYGSDVDAEALHVLFRKLGYNVTNERNLTADEMRAYLKKFSQEDWSAVDSCVLFILSHGDNTDNLDIIYGSDSDFVKKIEIYQMFDNFNCESLRYKPKLFFFQACRGDEEDYGKYPNVSADAARIVKIPTMSNMLAVHSSLPNHKSYRDHEKGTWFCQDLIEVFSSDYLTEDLETMLKTVALKLESRLSMKMCKQVLHIDHFGFKAAIFFCMENVADICEIYDPQKLGMP</sequence>
<comment type="similarity">
    <text evidence="1 6">Belongs to the peptidase C14A family.</text>
</comment>
<feature type="active site" evidence="5">
    <location>
        <position position="148"/>
    </location>
</feature>
<evidence type="ECO:0000256" key="6">
    <source>
        <dbReference type="RuleBase" id="RU003971"/>
    </source>
</evidence>
<keyword evidence="3" id="KW-0053">Apoptosis</keyword>
<dbReference type="PRINTS" id="PR00376">
    <property type="entry name" value="IL1BCENZYME"/>
</dbReference>
<dbReference type="InterPro" id="IPR033139">
    <property type="entry name" value="Caspase_cys_AS"/>
</dbReference>
<feature type="domain" description="Caspase family p10" evidence="7">
    <location>
        <begin position="214"/>
        <end position="275"/>
    </location>
</feature>
<dbReference type="EMBL" id="JABXBU010000011">
    <property type="protein sequence ID" value="KAF8790402.1"/>
    <property type="molecule type" value="Genomic_DNA"/>
</dbReference>
<evidence type="ECO:0000256" key="5">
    <source>
        <dbReference type="PIRSR" id="PIRSR038001-1"/>
    </source>
</evidence>
<evidence type="ECO:0000256" key="2">
    <source>
        <dbReference type="ARBA" id="ARBA00022670"/>
    </source>
</evidence>
<dbReference type="GO" id="GO:0004197">
    <property type="term" value="F:cysteine-type endopeptidase activity"/>
    <property type="evidence" value="ECO:0007669"/>
    <property type="project" value="InterPro"/>
</dbReference>
<comment type="caution">
    <text evidence="9">The sequence shown here is derived from an EMBL/GenBank/DDBJ whole genome shotgun (WGS) entry which is preliminary data.</text>
</comment>
<dbReference type="Gene3D" id="3.40.50.1460">
    <property type="match status" value="1"/>
</dbReference>
<keyword evidence="10" id="KW-1185">Reference proteome</keyword>
<dbReference type="InterPro" id="IPR001309">
    <property type="entry name" value="Pept_C14_p20"/>
</dbReference>
<dbReference type="AlphaFoldDB" id="A0A8T0FIV6"/>
<evidence type="ECO:0000256" key="3">
    <source>
        <dbReference type="ARBA" id="ARBA00022703"/>
    </source>
</evidence>
<dbReference type="InterPro" id="IPR029030">
    <property type="entry name" value="Caspase-like_dom_sf"/>
</dbReference>
<protein>
    <submittedName>
        <fullName evidence="9">Caspase-2 like protein</fullName>
    </submittedName>
</protein>
<keyword evidence="4" id="KW-0378">Hydrolase</keyword>
<evidence type="ECO:0000313" key="10">
    <source>
        <dbReference type="Proteomes" id="UP000807504"/>
    </source>
</evidence>
<evidence type="ECO:0000259" key="7">
    <source>
        <dbReference type="PROSITE" id="PS50207"/>
    </source>
</evidence>
<dbReference type="CDD" id="cd01671">
    <property type="entry name" value="CARD"/>
    <property type="match status" value="1"/>
</dbReference>
<evidence type="ECO:0000256" key="4">
    <source>
        <dbReference type="ARBA" id="ARBA00022801"/>
    </source>
</evidence>
<evidence type="ECO:0000256" key="1">
    <source>
        <dbReference type="ARBA" id="ARBA00010134"/>
    </source>
</evidence>
<dbReference type="GO" id="GO:0006508">
    <property type="term" value="P:proteolysis"/>
    <property type="evidence" value="ECO:0007669"/>
    <property type="project" value="UniProtKB-KW"/>
</dbReference>
<dbReference type="InterPro" id="IPR015917">
    <property type="entry name" value="Pept_C14A"/>
</dbReference>
<dbReference type="InterPro" id="IPR002398">
    <property type="entry name" value="Pept_C14"/>
</dbReference>
<reference evidence="9" key="2">
    <citation type="submission" date="2020-06" db="EMBL/GenBank/DDBJ databases">
        <authorList>
            <person name="Sheffer M."/>
        </authorList>
    </citation>
    <scope>NUCLEOTIDE SEQUENCE</scope>
</reference>
<evidence type="ECO:0000313" key="9">
    <source>
        <dbReference type="EMBL" id="KAF8790402.1"/>
    </source>
</evidence>
<name>A0A8T0FIV6_ARGBR</name>
<dbReference type="GO" id="GO:0006915">
    <property type="term" value="P:apoptotic process"/>
    <property type="evidence" value="ECO:0007669"/>
    <property type="project" value="UniProtKB-KW"/>
</dbReference>
<dbReference type="Proteomes" id="UP000807504">
    <property type="component" value="Unassembled WGS sequence"/>
</dbReference>
<dbReference type="PANTHER" id="PTHR47901:SF8">
    <property type="entry name" value="CASPASE-3"/>
    <property type="match status" value="1"/>
</dbReference>
<feature type="active site" evidence="5">
    <location>
        <position position="195"/>
    </location>
</feature>
<gene>
    <name evidence="9" type="ORF">HNY73_005426</name>
</gene>